<name>A0A0F8X7Z9_9ZZZZ</name>
<reference evidence="1" key="1">
    <citation type="journal article" date="2015" name="Nature">
        <title>Complex archaea that bridge the gap between prokaryotes and eukaryotes.</title>
        <authorList>
            <person name="Spang A."/>
            <person name="Saw J.H."/>
            <person name="Jorgensen S.L."/>
            <person name="Zaremba-Niedzwiedzka K."/>
            <person name="Martijn J."/>
            <person name="Lind A.E."/>
            <person name="van Eijk R."/>
            <person name="Schleper C."/>
            <person name="Guy L."/>
            <person name="Ettema T.J."/>
        </authorList>
    </citation>
    <scope>NUCLEOTIDE SEQUENCE</scope>
</reference>
<accession>A0A0F8X7Z9</accession>
<dbReference type="AlphaFoldDB" id="A0A0F8X7Z9"/>
<sequence>MTAEEKLKKLYGKGQDEWQNNSYVARDGHGRVHISARDIDLIADLVVERIRKQRVQIPSSDKEWR</sequence>
<evidence type="ECO:0000313" key="1">
    <source>
        <dbReference type="EMBL" id="KKK57085.1"/>
    </source>
</evidence>
<dbReference type="EMBL" id="LAZR01064663">
    <property type="protein sequence ID" value="KKK57085.1"/>
    <property type="molecule type" value="Genomic_DNA"/>
</dbReference>
<protein>
    <submittedName>
        <fullName evidence="1">Uncharacterized protein</fullName>
    </submittedName>
</protein>
<proteinExistence type="predicted"/>
<organism evidence="1">
    <name type="scientific">marine sediment metagenome</name>
    <dbReference type="NCBI Taxonomy" id="412755"/>
    <lineage>
        <taxon>unclassified sequences</taxon>
        <taxon>metagenomes</taxon>
        <taxon>ecological metagenomes</taxon>
    </lineage>
</organism>
<comment type="caution">
    <text evidence="1">The sequence shown here is derived from an EMBL/GenBank/DDBJ whole genome shotgun (WGS) entry which is preliminary data.</text>
</comment>
<gene>
    <name evidence="1" type="ORF">LCGC14_3058040</name>
</gene>